<dbReference type="OrthoDB" id="5959645at2759"/>
<dbReference type="GO" id="GO:0005886">
    <property type="term" value="C:plasma membrane"/>
    <property type="evidence" value="ECO:0007669"/>
    <property type="project" value="UniProtKB-SubCell"/>
</dbReference>
<dbReference type="InterPro" id="IPR017452">
    <property type="entry name" value="GPCR_Rhodpsn_7TM"/>
</dbReference>
<keyword evidence="5 9" id="KW-0297">G-protein coupled receptor</keyword>
<keyword evidence="2" id="KW-1003">Cell membrane</keyword>
<dbReference type="Pfam" id="PF00001">
    <property type="entry name" value="7tm_1"/>
    <property type="match status" value="1"/>
</dbReference>
<protein>
    <submittedName>
        <fullName evidence="10">5-hydroxytryptamine receptor 1-like</fullName>
    </submittedName>
</protein>
<evidence type="ECO:0000313" key="11">
    <source>
        <dbReference type="Proteomes" id="UP001152795"/>
    </source>
</evidence>
<organism evidence="10 11">
    <name type="scientific">Paramuricea clavata</name>
    <name type="common">Red gorgonian</name>
    <name type="synonym">Violescent sea-whip</name>
    <dbReference type="NCBI Taxonomy" id="317549"/>
    <lineage>
        <taxon>Eukaryota</taxon>
        <taxon>Metazoa</taxon>
        <taxon>Cnidaria</taxon>
        <taxon>Anthozoa</taxon>
        <taxon>Octocorallia</taxon>
        <taxon>Malacalcyonacea</taxon>
        <taxon>Plexauridae</taxon>
        <taxon>Paramuricea</taxon>
    </lineage>
</organism>
<comment type="similarity">
    <text evidence="9">Belongs to the G-protein coupled receptor 1 family.</text>
</comment>
<evidence type="ECO:0000256" key="1">
    <source>
        <dbReference type="ARBA" id="ARBA00004651"/>
    </source>
</evidence>
<accession>A0A6S7JG43</accession>
<dbReference type="PRINTS" id="PR00237">
    <property type="entry name" value="GPCRRHODOPSN"/>
</dbReference>
<gene>
    <name evidence="10" type="ORF">PACLA_8A067337</name>
</gene>
<keyword evidence="4" id="KW-1133">Transmembrane helix</keyword>
<comment type="subcellular location">
    <subcellularLocation>
        <location evidence="1">Cell membrane</location>
        <topology evidence="1">Multi-pass membrane protein</topology>
    </subcellularLocation>
</comment>
<keyword evidence="3 9" id="KW-0812">Transmembrane</keyword>
<keyword evidence="8 9" id="KW-0807">Transducer</keyword>
<evidence type="ECO:0000256" key="5">
    <source>
        <dbReference type="ARBA" id="ARBA00023040"/>
    </source>
</evidence>
<sequence length="362" mass="41807">MYYNSTESLVNSSRLGELMKLMEFRDQLESVEKIIFIFISIFTILGNTMVLVATWRERSLHQPNKYCIACLAVADLLVGIFVAPLNVYRLNLDHETITAISIHLCRFMVWIDTFALTASIYTLTFISFDRYRKIKNPALQYRSRMTTFKSLKIVFLIWFISSAVATYAATPHSGSWGILATGGRLCPSDVTKTKGFYTFLSVSAFCLPTLVILVMYSLIYVVVRKREKMLQNGELGQTHNDQNQRRAFRKDVKVIRMLLIIVGVFILCWAPYFIYILLVYYNPNFVDMYSRSFSNLRQTLTTLLVIRTALPYFNSLCNPIIYACLNKTYRKAFKNLLQRMMGPTSSRIRPLPNGIELHPVRT</sequence>
<dbReference type="SMART" id="SM01381">
    <property type="entry name" value="7TM_GPCR_Srsx"/>
    <property type="match status" value="1"/>
</dbReference>
<dbReference type="Proteomes" id="UP001152795">
    <property type="component" value="Unassembled WGS sequence"/>
</dbReference>
<dbReference type="SUPFAM" id="SSF81321">
    <property type="entry name" value="Family A G protein-coupled receptor-like"/>
    <property type="match status" value="1"/>
</dbReference>
<name>A0A6S7JG43_PARCT</name>
<dbReference type="PROSITE" id="PS00237">
    <property type="entry name" value="G_PROTEIN_RECEP_F1_1"/>
    <property type="match status" value="1"/>
</dbReference>
<evidence type="ECO:0000256" key="4">
    <source>
        <dbReference type="ARBA" id="ARBA00022989"/>
    </source>
</evidence>
<dbReference type="InterPro" id="IPR000276">
    <property type="entry name" value="GPCR_Rhodpsn"/>
</dbReference>
<evidence type="ECO:0000256" key="8">
    <source>
        <dbReference type="ARBA" id="ARBA00023224"/>
    </source>
</evidence>
<dbReference type="AlphaFoldDB" id="A0A6S7JG43"/>
<dbReference type="GO" id="GO:0004930">
    <property type="term" value="F:G protein-coupled receptor activity"/>
    <property type="evidence" value="ECO:0007669"/>
    <property type="project" value="UniProtKB-KW"/>
</dbReference>
<evidence type="ECO:0000256" key="9">
    <source>
        <dbReference type="RuleBase" id="RU000688"/>
    </source>
</evidence>
<reference evidence="10" key="1">
    <citation type="submission" date="2020-04" db="EMBL/GenBank/DDBJ databases">
        <authorList>
            <person name="Alioto T."/>
            <person name="Alioto T."/>
            <person name="Gomez Garrido J."/>
        </authorList>
    </citation>
    <scope>NUCLEOTIDE SEQUENCE</scope>
    <source>
        <strain evidence="10">A484AB</strain>
    </source>
</reference>
<evidence type="ECO:0000256" key="3">
    <source>
        <dbReference type="ARBA" id="ARBA00022692"/>
    </source>
</evidence>
<dbReference type="PANTHER" id="PTHR24248">
    <property type="entry name" value="ADRENERGIC RECEPTOR-RELATED G-PROTEIN COUPLED RECEPTOR"/>
    <property type="match status" value="1"/>
</dbReference>
<evidence type="ECO:0000256" key="2">
    <source>
        <dbReference type="ARBA" id="ARBA00022475"/>
    </source>
</evidence>
<keyword evidence="7 9" id="KW-0675">Receptor</keyword>
<proteinExistence type="inferred from homology"/>
<keyword evidence="11" id="KW-1185">Reference proteome</keyword>
<evidence type="ECO:0000256" key="7">
    <source>
        <dbReference type="ARBA" id="ARBA00023170"/>
    </source>
</evidence>
<evidence type="ECO:0000313" key="10">
    <source>
        <dbReference type="EMBL" id="CAB4031335.1"/>
    </source>
</evidence>
<dbReference type="CDD" id="cd14967">
    <property type="entry name" value="7tmA_amine_R-like"/>
    <property type="match status" value="1"/>
</dbReference>
<comment type="caution">
    <text evidence="10">The sequence shown here is derived from an EMBL/GenBank/DDBJ whole genome shotgun (WGS) entry which is preliminary data.</text>
</comment>
<dbReference type="Gene3D" id="1.20.1070.10">
    <property type="entry name" value="Rhodopsin 7-helix transmembrane proteins"/>
    <property type="match status" value="1"/>
</dbReference>
<evidence type="ECO:0000256" key="6">
    <source>
        <dbReference type="ARBA" id="ARBA00023136"/>
    </source>
</evidence>
<keyword evidence="6" id="KW-0472">Membrane</keyword>
<dbReference type="PROSITE" id="PS50262">
    <property type="entry name" value="G_PROTEIN_RECEP_F1_2"/>
    <property type="match status" value="1"/>
</dbReference>
<dbReference type="EMBL" id="CACRXK020017541">
    <property type="protein sequence ID" value="CAB4031335.1"/>
    <property type="molecule type" value="Genomic_DNA"/>
</dbReference>